<proteinExistence type="predicted"/>
<accession>I4VSR9</accession>
<feature type="domain" description="Enoyl reductase (ER)" evidence="1">
    <location>
        <begin position="23"/>
        <end position="318"/>
    </location>
</feature>
<comment type="caution">
    <text evidence="2">The sequence shown here is derived from an EMBL/GenBank/DDBJ whole genome shotgun (WGS) entry which is preliminary data.</text>
</comment>
<reference evidence="2 3" key="1">
    <citation type="journal article" date="2012" name="J. Bacteriol.">
        <title>Genome sequences for six rhodanobacter strains, isolated from soils and the terrestrial subsurface, with variable denitrification capabilities.</title>
        <authorList>
            <person name="Kostka J.E."/>
            <person name="Green S.J."/>
            <person name="Rishishwar L."/>
            <person name="Prakash O."/>
            <person name="Katz L.S."/>
            <person name="Marino-Ramirez L."/>
            <person name="Jordan I.K."/>
            <person name="Munk C."/>
            <person name="Ivanova N."/>
            <person name="Mikhailova N."/>
            <person name="Watson D.B."/>
            <person name="Brown S.D."/>
            <person name="Palumbo A.V."/>
            <person name="Brooks S.C."/>
        </authorList>
    </citation>
    <scope>NUCLEOTIDE SEQUENCE [LARGE SCALE GENOMIC DNA]</scope>
    <source>
        <strain evidence="3">Jip2T</strain>
    </source>
</reference>
<dbReference type="SUPFAM" id="SSF51735">
    <property type="entry name" value="NAD(P)-binding Rossmann-fold domains"/>
    <property type="match status" value="1"/>
</dbReference>
<sequence>MRTDPSITLPPALMKAARVHRFGAIDEIRIEEIPRPAPAPGQVLVRVQAAGVGPWDAWVRAGLSKLGQPLPLTPGSDISGTVEAVGEGVEGFVPGDAVFGATNPLFIGGYAEFAVAEARMLAHKPARLNHVEAASVPVVACTAWQLVHAYGKVDHGQRVLVHGAAGNVGAYAAQFAKLAGATVIGTCRRADTAFLQSLGVDTLIDVDAERFEDVAQQVDVVLDTVGGDTLERSFAVVRSGGAIVSSVSAPDPQQSASHGIRGEFFYVSVDTPTLLLVATLLDAGKIKPHVGDVLPLSQARLAHEMLEGKAHKRGKIVLTTPS</sequence>
<dbReference type="CDD" id="cd05289">
    <property type="entry name" value="MDR_like_2"/>
    <property type="match status" value="1"/>
</dbReference>
<dbReference type="SMART" id="SM00829">
    <property type="entry name" value="PKS_ER"/>
    <property type="match status" value="1"/>
</dbReference>
<dbReference type="InterPro" id="IPR011032">
    <property type="entry name" value="GroES-like_sf"/>
</dbReference>
<dbReference type="AlphaFoldDB" id="I4VSR9"/>
<dbReference type="EMBL" id="AJXU01000028">
    <property type="protein sequence ID" value="EIL90260.1"/>
    <property type="molecule type" value="Genomic_DNA"/>
</dbReference>
<evidence type="ECO:0000313" key="2">
    <source>
        <dbReference type="EMBL" id="EIL90260.1"/>
    </source>
</evidence>
<dbReference type="RefSeq" id="WP_007080766.1">
    <property type="nucleotide sequence ID" value="NZ_AJXU01000028.1"/>
</dbReference>
<dbReference type="Pfam" id="PF08240">
    <property type="entry name" value="ADH_N"/>
    <property type="match status" value="1"/>
</dbReference>
<dbReference type="InterPro" id="IPR050700">
    <property type="entry name" value="YIM1/Zinc_Alcohol_DH_Fams"/>
</dbReference>
<gene>
    <name evidence="2" type="ORF">UU9_05629</name>
</gene>
<keyword evidence="3" id="KW-1185">Reference proteome</keyword>
<dbReference type="Gene3D" id="3.90.180.10">
    <property type="entry name" value="Medium-chain alcohol dehydrogenases, catalytic domain"/>
    <property type="match status" value="1"/>
</dbReference>
<dbReference type="Pfam" id="PF13602">
    <property type="entry name" value="ADH_zinc_N_2"/>
    <property type="match status" value="1"/>
</dbReference>
<organism evidence="2 3">
    <name type="scientific">Rhodanobacter fulvus Jip2</name>
    <dbReference type="NCBI Taxonomy" id="1163408"/>
    <lineage>
        <taxon>Bacteria</taxon>
        <taxon>Pseudomonadati</taxon>
        <taxon>Pseudomonadota</taxon>
        <taxon>Gammaproteobacteria</taxon>
        <taxon>Lysobacterales</taxon>
        <taxon>Rhodanobacteraceae</taxon>
        <taxon>Rhodanobacter</taxon>
    </lineage>
</organism>
<dbReference type="STRING" id="1163408.UU9_05629"/>
<dbReference type="eggNOG" id="COG0604">
    <property type="taxonomic scope" value="Bacteria"/>
</dbReference>
<dbReference type="SUPFAM" id="SSF50129">
    <property type="entry name" value="GroES-like"/>
    <property type="match status" value="1"/>
</dbReference>
<evidence type="ECO:0000259" key="1">
    <source>
        <dbReference type="SMART" id="SM00829"/>
    </source>
</evidence>
<dbReference type="Proteomes" id="UP000004210">
    <property type="component" value="Unassembled WGS sequence"/>
</dbReference>
<dbReference type="InterPro" id="IPR013154">
    <property type="entry name" value="ADH-like_N"/>
</dbReference>
<dbReference type="GO" id="GO:0016491">
    <property type="term" value="F:oxidoreductase activity"/>
    <property type="evidence" value="ECO:0007669"/>
    <property type="project" value="InterPro"/>
</dbReference>
<dbReference type="Gene3D" id="3.40.50.720">
    <property type="entry name" value="NAD(P)-binding Rossmann-like Domain"/>
    <property type="match status" value="1"/>
</dbReference>
<name>I4VSR9_9GAMM</name>
<dbReference type="PANTHER" id="PTHR11695">
    <property type="entry name" value="ALCOHOL DEHYDROGENASE RELATED"/>
    <property type="match status" value="1"/>
</dbReference>
<evidence type="ECO:0000313" key="3">
    <source>
        <dbReference type="Proteomes" id="UP000004210"/>
    </source>
</evidence>
<dbReference type="InterPro" id="IPR020843">
    <property type="entry name" value="ER"/>
</dbReference>
<protein>
    <submittedName>
        <fullName evidence="2">Zinc-binding oxidoreductase</fullName>
    </submittedName>
</protein>
<dbReference type="PANTHER" id="PTHR11695:SF294">
    <property type="entry name" value="RETICULON-4-INTERACTING PROTEIN 1, MITOCHONDRIAL"/>
    <property type="match status" value="1"/>
</dbReference>
<dbReference type="InterPro" id="IPR036291">
    <property type="entry name" value="NAD(P)-bd_dom_sf"/>
</dbReference>
<dbReference type="PATRIC" id="fig|1163408.3.peg.1158"/>